<name>A0A645I3D7_9ZZZZ</name>
<dbReference type="EMBL" id="VSSQ01105066">
    <property type="protein sequence ID" value="MPN45292.1"/>
    <property type="molecule type" value="Genomic_DNA"/>
</dbReference>
<evidence type="ECO:0000259" key="1">
    <source>
        <dbReference type="SMART" id="SM00909"/>
    </source>
</evidence>
<feature type="domain" description="GerMN" evidence="1">
    <location>
        <begin position="57"/>
        <end position="145"/>
    </location>
</feature>
<dbReference type="SMART" id="SM00909">
    <property type="entry name" value="Germane"/>
    <property type="match status" value="1"/>
</dbReference>
<proteinExistence type="predicted"/>
<sequence>MVKSVFRSGEDEITSSLSKIEDHVPLIQKINFYFPNIDDEKFYEQSREVSFHTNDVTREILTEAYKTPLDNTGKVFSENTQINSLYLNNDGMVYIDLNKAFLTEMNAGSTYEGMILQSIANTFGQYYNAGKVILTIDGQLYESGHFAFKKGEALQVNYDNIAEVK</sequence>
<protein>
    <recommendedName>
        <fullName evidence="1">GerMN domain-containing protein</fullName>
    </recommendedName>
</protein>
<organism evidence="2">
    <name type="scientific">bioreactor metagenome</name>
    <dbReference type="NCBI Taxonomy" id="1076179"/>
    <lineage>
        <taxon>unclassified sequences</taxon>
        <taxon>metagenomes</taxon>
        <taxon>ecological metagenomes</taxon>
    </lineage>
</organism>
<reference evidence="2" key="1">
    <citation type="submission" date="2019-08" db="EMBL/GenBank/DDBJ databases">
        <authorList>
            <person name="Kucharzyk K."/>
            <person name="Murdoch R.W."/>
            <person name="Higgins S."/>
            <person name="Loffler F."/>
        </authorList>
    </citation>
    <scope>NUCLEOTIDE SEQUENCE</scope>
</reference>
<evidence type="ECO:0000313" key="2">
    <source>
        <dbReference type="EMBL" id="MPN45292.1"/>
    </source>
</evidence>
<comment type="caution">
    <text evidence="2">The sequence shown here is derived from an EMBL/GenBank/DDBJ whole genome shotgun (WGS) entry which is preliminary data.</text>
</comment>
<dbReference type="AlphaFoldDB" id="A0A645I3D7"/>
<dbReference type="InterPro" id="IPR019606">
    <property type="entry name" value="GerMN"/>
</dbReference>
<accession>A0A645I3D7</accession>
<gene>
    <name evidence="2" type="ORF">SDC9_192859</name>
</gene>
<dbReference type="Pfam" id="PF10646">
    <property type="entry name" value="Germane"/>
    <property type="match status" value="1"/>
</dbReference>